<name>A0A1I0B3K5_9EURY</name>
<dbReference type="AlphaFoldDB" id="A0A1I0B3K5"/>
<evidence type="ECO:0000313" key="1">
    <source>
        <dbReference type="EMBL" id="SET01345.1"/>
    </source>
</evidence>
<dbReference type="STRING" id="1353158.SAMN04488587_1945"/>
<gene>
    <name evidence="1" type="ORF">SAMN04488587_1945</name>
</gene>
<evidence type="ECO:0000313" key="2">
    <source>
        <dbReference type="Proteomes" id="UP000243338"/>
    </source>
</evidence>
<proteinExistence type="predicted"/>
<accession>A0A1I0B3K5</accession>
<keyword evidence="2" id="KW-1185">Reference proteome</keyword>
<dbReference type="OrthoDB" id="140033at2157"/>
<reference evidence="2" key="1">
    <citation type="submission" date="2016-10" db="EMBL/GenBank/DDBJ databases">
        <authorList>
            <person name="Varghese N."/>
            <person name="Submissions S."/>
        </authorList>
    </citation>
    <scope>NUCLEOTIDE SEQUENCE [LARGE SCALE GENOMIC DNA]</scope>
    <source>
        <strain evidence="2">SLH 33</strain>
    </source>
</reference>
<organism evidence="1 2">
    <name type="scientific">Methanococcoides vulcani</name>
    <dbReference type="NCBI Taxonomy" id="1353158"/>
    <lineage>
        <taxon>Archaea</taxon>
        <taxon>Methanobacteriati</taxon>
        <taxon>Methanobacteriota</taxon>
        <taxon>Stenosarchaea group</taxon>
        <taxon>Methanomicrobia</taxon>
        <taxon>Methanosarcinales</taxon>
        <taxon>Methanosarcinaceae</taxon>
        <taxon>Methanococcoides</taxon>
    </lineage>
</organism>
<sequence length="137" mass="15908">MGLFDFLKGKSLKGKTKQKSSNTIDQYSNIKTLHIESMMYYQKARELYERNEVFFPTLQESARFQLLNHQKNGFDRVEILAAESQSCNVCQKMNDNVLTITTALKNMPIPRKDCKHSPNENGEGWCRCTYVPYVDDL</sequence>
<dbReference type="RefSeq" id="WP_091690400.1">
    <property type="nucleotide sequence ID" value="NZ_CAAGSJ010000007.1"/>
</dbReference>
<protein>
    <submittedName>
        <fullName evidence="1">Uncharacterized protein</fullName>
    </submittedName>
</protein>
<dbReference type="EMBL" id="FOHQ01000006">
    <property type="protein sequence ID" value="SET01345.1"/>
    <property type="molecule type" value="Genomic_DNA"/>
</dbReference>
<dbReference type="Proteomes" id="UP000243338">
    <property type="component" value="Unassembled WGS sequence"/>
</dbReference>